<proteinExistence type="inferred from homology"/>
<evidence type="ECO:0000256" key="3">
    <source>
        <dbReference type="RuleBase" id="RU003682"/>
    </source>
</evidence>
<dbReference type="Pfam" id="PF03171">
    <property type="entry name" value="2OG-FeII_Oxy"/>
    <property type="match status" value="1"/>
</dbReference>
<dbReference type="AlphaFoldDB" id="A0A4U0NRU6"/>
<evidence type="ECO:0000256" key="1">
    <source>
        <dbReference type="ARBA" id="ARBA00004792"/>
    </source>
</evidence>
<accession>A0A4U0NRU6</accession>
<dbReference type="PANTHER" id="PTHR47990">
    <property type="entry name" value="2-OXOGLUTARATE (2OG) AND FE(II)-DEPENDENT OXYGENASE SUPERFAMILY PROTEIN-RELATED"/>
    <property type="match status" value="1"/>
</dbReference>
<dbReference type="EMBL" id="SUMB01000002">
    <property type="protein sequence ID" value="TJZ57319.1"/>
    <property type="molecule type" value="Genomic_DNA"/>
</dbReference>
<dbReference type="RefSeq" id="WP_136738937.1">
    <property type="nucleotide sequence ID" value="NZ_SUMB01000002.1"/>
</dbReference>
<keyword evidence="3" id="KW-0408">Iron</keyword>
<keyword evidence="2" id="KW-0045">Antibiotic biosynthesis</keyword>
<evidence type="ECO:0000313" key="7">
    <source>
        <dbReference type="Proteomes" id="UP000308697"/>
    </source>
</evidence>
<feature type="region of interest" description="Disordered" evidence="4">
    <location>
        <begin position="74"/>
        <end position="130"/>
    </location>
</feature>
<evidence type="ECO:0000313" key="6">
    <source>
        <dbReference type="EMBL" id="TJZ57319.1"/>
    </source>
</evidence>
<dbReference type="PRINTS" id="PR00682">
    <property type="entry name" value="IPNSYNTHASE"/>
</dbReference>
<dbReference type="OrthoDB" id="21825at2"/>
<dbReference type="GO" id="GO:0016491">
    <property type="term" value="F:oxidoreductase activity"/>
    <property type="evidence" value="ECO:0007669"/>
    <property type="project" value="UniProtKB-KW"/>
</dbReference>
<organism evidence="6 7">
    <name type="scientific">Streptomyces piniterrae</name>
    <dbReference type="NCBI Taxonomy" id="2571125"/>
    <lineage>
        <taxon>Bacteria</taxon>
        <taxon>Bacillati</taxon>
        <taxon>Actinomycetota</taxon>
        <taxon>Actinomycetes</taxon>
        <taxon>Kitasatosporales</taxon>
        <taxon>Streptomycetaceae</taxon>
        <taxon>Streptomyces</taxon>
    </lineage>
</organism>
<reference evidence="6 7" key="1">
    <citation type="submission" date="2019-04" db="EMBL/GenBank/DDBJ databases">
        <title>Streptomyces piniterrae sp. nov., a heliquinomycin-producing actinomycete isolated from rhizosphere soil of Pinus yunnanensis.</title>
        <authorList>
            <person name="Zhuang X."/>
            <person name="Zhao J."/>
        </authorList>
    </citation>
    <scope>NUCLEOTIDE SEQUENCE [LARGE SCALE GENOMIC DNA]</scope>
    <source>
        <strain evidence="7">jys28</strain>
    </source>
</reference>
<dbReference type="Pfam" id="PF14226">
    <property type="entry name" value="DIOX_N"/>
    <property type="match status" value="1"/>
</dbReference>
<dbReference type="InterPro" id="IPR005123">
    <property type="entry name" value="Oxoglu/Fe-dep_dioxygenase_dom"/>
</dbReference>
<feature type="domain" description="Fe2OG dioxygenase" evidence="5">
    <location>
        <begin position="184"/>
        <end position="294"/>
    </location>
</feature>
<dbReference type="GO" id="GO:0017000">
    <property type="term" value="P:antibiotic biosynthetic process"/>
    <property type="evidence" value="ECO:0007669"/>
    <property type="project" value="UniProtKB-KW"/>
</dbReference>
<sequence>MSASRIPTIDLSLWRADRHSDRDQLATTVDQALQRSGFLLVTGHGIHPDLPDSLRTAARTFFHLPADAKEPFLGRTGGRGWSGAGAVAAGRAEGTETPPDLVETWTVGPNPTPNSNSNPSPSPSPSDTAAERLLPEAWPPQVPSLHSLVADYTRRMRVLADELLALLAAALGQPLDFFTRHTAHPDWTLTLNWYPPRQTIGAPKPGQFRVGPHTDFGTVTVLNRQSGKGGLQIHTEEGGWEDAPYDPEALTINIGDLMARWTGDRWRSGRHRVLPPPADATTEELTSLVYFYDCDPHTIIDSLPAPTGRVAYPPVTARAYVQSKVDKITLG</sequence>
<keyword evidence="3" id="KW-0560">Oxidoreductase</keyword>
<name>A0A4U0NRU6_9ACTN</name>
<dbReference type="InterPro" id="IPR027443">
    <property type="entry name" value="IPNS-like_sf"/>
</dbReference>
<keyword evidence="7" id="KW-1185">Reference proteome</keyword>
<dbReference type="InterPro" id="IPR026992">
    <property type="entry name" value="DIOX_N"/>
</dbReference>
<keyword evidence="3" id="KW-0479">Metal-binding</keyword>
<evidence type="ECO:0000256" key="2">
    <source>
        <dbReference type="ARBA" id="ARBA00023194"/>
    </source>
</evidence>
<gene>
    <name evidence="6" type="ORF">FCH28_07775</name>
</gene>
<dbReference type="SUPFAM" id="SSF51197">
    <property type="entry name" value="Clavaminate synthase-like"/>
    <property type="match status" value="1"/>
</dbReference>
<comment type="caution">
    <text evidence="6">The sequence shown here is derived from an EMBL/GenBank/DDBJ whole genome shotgun (WGS) entry which is preliminary data.</text>
</comment>
<dbReference type="InterPro" id="IPR050231">
    <property type="entry name" value="Iron_ascorbate_oxido_reductase"/>
</dbReference>
<comment type="similarity">
    <text evidence="3">Belongs to the iron/ascorbate-dependent oxidoreductase family.</text>
</comment>
<dbReference type="Proteomes" id="UP000308697">
    <property type="component" value="Unassembled WGS sequence"/>
</dbReference>
<dbReference type="InterPro" id="IPR044861">
    <property type="entry name" value="IPNS-like_FE2OG_OXY"/>
</dbReference>
<dbReference type="Gene3D" id="2.60.120.330">
    <property type="entry name" value="B-lactam Antibiotic, Isopenicillin N Synthase, Chain"/>
    <property type="match status" value="1"/>
</dbReference>
<comment type="pathway">
    <text evidence="1">Antibiotic biosynthesis.</text>
</comment>
<protein>
    <submittedName>
        <fullName evidence="6">Isopenicillin N synthase family oxygenase</fullName>
    </submittedName>
</protein>
<evidence type="ECO:0000259" key="5">
    <source>
        <dbReference type="PROSITE" id="PS51471"/>
    </source>
</evidence>
<dbReference type="GO" id="GO:0046872">
    <property type="term" value="F:metal ion binding"/>
    <property type="evidence" value="ECO:0007669"/>
    <property type="project" value="UniProtKB-KW"/>
</dbReference>
<evidence type="ECO:0000256" key="4">
    <source>
        <dbReference type="SAM" id="MobiDB-lite"/>
    </source>
</evidence>
<dbReference type="PROSITE" id="PS51471">
    <property type="entry name" value="FE2OG_OXY"/>
    <property type="match status" value="1"/>
</dbReference>